<dbReference type="InterPro" id="IPR036922">
    <property type="entry name" value="Rieske_2Fe-2S_sf"/>
</dbReference>
<feature type="domain" description="Rieske" evidence="5">
    <location>
        <begin position="14"/>
        <end position="118"/>
    </location>
</feature>
<reference evidence="6 7" key="1">
    <citation type="submission" date="2020-08" db="EMBL/GenBank/DDBJ databases">
        <title>Genomic Encyclopedia of Type Strains, Phase IV (KMG-IV): sequencing the most valuable type-strain genomes for metagenomic binning, comparative biology and taxonomic classification.</title>
        <authorList>
            <person name="Goeker M."/>
        </authorList>
    </citation>
    <scope>NUCLEOTIDE SEQUENCE [LARGE SCALE GENOMIC DNA]</scope>
    <source>
        <strain evidence="6 7">DSM 24163</strain>
    </source>
</reference>
<dbReference type="CDD" id="cd03467">
    <property type="entry name" value="Rieske"/>
    <property type="match status" value="1"/>
</dbReference>
<gene>
    <name evidence="6" type="ORF">HNQ52_002470</name>
</gene>
<keyword evidence="7" id="KW-1185">Reference proteome</keyword>
<dbReference type="GO" id="GO:0051537">
    <property type="term" value="F:2 iron, 2 sulfur cluster binding"/>
    <property type="evidence" value="ECO:0007669"/>
    <property type="project" value="UniProtKB-KW"/>
</dbReference>
<evidence type="ECO:0000259" key="5">
    <source>
        <dbReference type="PROSITE" id="PS51296"/>
    </source>
</evidence>
<dbReference type="Proteomes" id="UP000521199">
    <property type="component" value="Unassembled WGS sequence"/>
</dbReference>
<evidence type="ECO:0000256" key="4">
    <source>
        <dbReference type="ARBA" id="ARBA00023014"/>
    </source>
</evidence>
<dbReference type="EMBL" id="JACHHP010000004">
    <property type="protein sequence ID" value="MBB5208920.1"/>
    <property type="molecule type" value="Genomic_DNA"/>
</dbReference>
<dbReference type="Pfam" id="PF00355">
    <property type="entry name" value="Rieske"/>
    <property type="match status" value="1"/>
</dbReference>
<evidence type="ECO:0000313" key="7">
    <source>
        <dbReference type="Proteomes" id="UP000521199"/>
    </source>
</evidence>
<keyword evidence="4" id="KW-0411">Iron-sulfur</keyword>
<dbReference type="InterPro" id="IPR017941">
    <property type="entry name" value="Rieske_2Fe-2S"/>
</dbReference>
<dbReference type="GO" id="GO:0046872">
    <property type="term" value="F:metal ion binding"/>
    <property type="evidence" value="ECO:0007669"/>
    <property type="project" value="UniProtKB-KW"/>
</dbReference>
<name>A0A7W8D8U8_9GAMM</name>
<dbReference type="PROSITE" id="PS51296">
    <property type="entry name" value="RIESKE"/>
    <property type="match status" value="1"/>
</dbReference>
<dbReference type="PANTHER" id="PTHR40261">
    <property type="match status" value="1"/>
</dbReference>
<keyword evidence="1" id="KW-0001">2Fe-2S</keyword>
<proteinExistence type="predicted"/>
<keyword evidence="3" id="KW-0408">Iron</keyword>
<dbReference type="SUPFAM" id="SSF50022">
    <property type="entry name" value="ISP domain"/>
    <property type="match status" value="1"/>
</dbReference>
<evidence type="ECO:0000256" key="3">
    <source>
        <dbReference type="ARBA" id="ARBA00023004"/>
    </source>
</evidence>
<protein>
    <submittedName>
        <fullName evidence="6">Nitrite reductase/ring-hydroxylating ferredoxin subunit</fullName>
    </submittedName>
</protein>
<dbReference type="RefSeq" id="WP_343059353.1">
    <property type="nucleotide sequence ID" value="NZ_JACHHP010000004.1"/>
</dbReference>
<dbReference type="AlphaFoldDB" id="A0A7W8D8U8"/>
<comment type="caution">
    <text evidence="6">The sequence shown here is derived from an EMBL/GenBank/DDBJ whole genome shotgun (WGS) entry which is preliminary data.</text>
</comment>
<sequence length="121" mass="12880">MTHDASSSTDVTAEPLCALHEIPGGGVLERVARVDGEPESLLILRRGDEVHVFFNVCPHAGRRLDFAPGRFMLDADTLLCAAHGAAFAIPGGACIAGPCRGERLREVRSAVRDGHVWLVPA</sequence>
<accession>A0A7W8D8U8</accession>
<evidence type="ECO:0000313" key="6">
    <source>
        <dbReference type="EMBL" id="MBB5208920.1"/>
    </source>
</evidence>
<organism evidence="6 7">
    <name type="scientific">Chiayiivirga flava</name>
    <dbReference type="NCBI Taxonomy" id="659595"/>
    <lineage>
        <taxon>Bacteria</taxon>
        <taxon>Pseudomonadati</taxon>
        <taxon>Pseudomonadota</taxon>
        <taxon>Gammaproteobacteria</taxon>
        <taxon>Lysobacterales</taxon>
        <taxon>Lysobacteraceae</taxon>
        <taxon>Chiayiivirga</taxon>
    </lineage>
</organism>
<evidence type="ECO:0000256" key="1">
    <source>
        <dbReference type="ARBA" id="ARBA00022714"/>
    </source>
</evidence>
<dbReference type="PANTHER" id="PTHR40261:SF1">
    <property type="entry name" value="RIESKE DOMAIN-CONTAINING PROTEIN"/>
    <property type="match status" value="1"/>
</dbReference>
<keyword evidence="2" id="KW-0479">Metal-binding</keyword>
<evidence type="ECO:0000256" key="2">
    <source>
        <dbReference type="ARBA" id="ARBA00022723"/>
    </source>
</evidence>
<dbReference type="Gene3D" id="2.102.10.10">
    <property type="entry name" value="Rieske [2Fe-2S] iron-sulphur domain"/>
    <property type="match status" value="1"/>
</dbReference>